<evidence type="ECO:0000259" key="2">
    <source>
        <dbReference type="PROSITE" id="PS50240"/>
    </source>
</evidence>
<name>A0ABX5NV41_9HYPH</name>
<organism evidence="3 4">
    <name type="scientific">Rhizobium wuzhouense</name>
    <dbReference type="NCBI Taxonomy" id="1986026"/>
    <lineage>
        <taxon>Bacteria</taxon>
        <taxon>Pseudomonadati</taxon>
        <taxon>Pseudomonadota</taxon>
        <taxon>Alphaproteobacteria</taxon>
        <taxon>Hyphomicrobiales</taxon>
        <taxon>Rhizobiaceae</taxon>
        <taxon>Rhizobium/Agrobacterium group</taxon>
        <taxon>Rhizobium</taxon>
    </lineage>
</organism>
<dbReference type="Pfam" id="PF13365">
    <property type="entry name" value="Trypsin_2"/>
    <property type="match status" value="1"/>
</dbReference>
<evidence type="ECO:0000313" key="4">
    <source>
        <dbReference type="Proteomes" id="UP000247536"/>
    </source>
</evidence>
<gene>
    <name evidence="3" type="ORF">DMY87_00660</name>
</gene>
<evidence type="ECO:0000256" key="1">
    <source>
        <dbReference type="SAM" id="SignalP"/>
    </source>
</evidence>
<dbReference type="PROSITE" id="PS50240">
    <property type="entry name" value="TRYPSIN_DOM"/>
    <property type="match status" value="1"/>
</dbReference>
<dbReference type="EMBL" id="QJRY01000001">
    <property type="protein sequence ID" value="PYB76940.1"/>
    <property type="molecule type" value="Genomic_DNA"/>
</dbReference>
<dbReference type="InterPro" id="IPR043504">
    <property type="entry name" value="Peptidase_S1_PA_chymotrypsin"/>
</dbReference>
<dbReference type="SUPFAM" id="SSF50494">
    <property type="entry name" value="Trypsin-like serine proteases"/>
    <property type="match status" value="1"/>
</dbReference>
<dbReference type="Gene3D" id="2.40.10.10">
    <property type="entry name" value="Trypsin-like serine proteases"/>
    <property type="match status" value="1"/>
</dbReference>
<proteinExistence type="predicted"/>
<feature type="domain" description="Peptidase S1" evidence="2">
    <location>
        <begin position="9"/>
        <end position="295"/>
    </location>
</feature>
<sequence length="301" mass="31433">MKSRIVSALLGTALLSLAAAGPAPAVIILDSTWADQGGAVGAEGDGFGAARALAMEPQFCAIMSFFDGEQIGGSGTWIGNDQDGNAYVLTAAHNFGDGADPANWTYYTRAGTELTGKAVHIHPNYDASSDETPGYDLAIVELNGPVEDCDTPPLLYGGDDELGQLATMVGFGSRGIGSVGQDDKYYKSEDAAAARNIIDVVQDPAPDGKGGNQLLVDFDSEDGSSNVFENSDPLPVDEYEGVLGSGDSGGSLWIETDEGWAIVGVNDWGDDAVYGSTGGFGRISTQYDWVKSIFDARFTNQ</sequence>
<dbReference type="Proteomes" id="UP000247536">
    <property type="component" value="Unassembled WGS sequence"/>
</dbReference>
<feature type="signal peptide" evidence="1">
    <location>
        <begin position="1"/>
        <end position="25"/>
    </location>
</feature>
<keyword evidence="4" id="KW-1185">Reference proteome</keyword>
<accession>A0ABX5NV41</accession>
<keyword evidence="1" id="KW-0732">Signal</keyword>
<feature type="chain" id="PRO_5045894123" evidence="1">
    <location>
        <begin position="26"/>
        <end position="301"/>
    </location>
</feature>
<reference evidence="3 4" key="1">
    <citation type="submission" date="2018-06" db="EMBL/GenBank/DDBJ databases">
        <title>Rhizobium wuzhouense sp. nov., isolated from roots of Oryza officinalis.</title>
        <authorList>
            <person name="Yuan T."/>
        </authorList>
    </citation>
    <scope>NUCLEOTIDE SEQUENCE [LARGE SCALE GENOMIC DNA]</scope>
    <source>
        <strain evidence="3 4">W44</strain>
    </source>
</reference>
<comment type="caution">
    <text evidence="3">The sequence shown here is derived from an EMBL/GenBank/DDBJ whole genome shotgun (WGS) entry which is preliminary data.</text>
</comment>
<dbReference type="InterPro" id="IPR009003">
    <property type="entry name" value="Peptidase_S1_PA"/>
</dbReference>
<dbReference type="RefSeq" id="WP_110789373.1">
    <property type="nucleotide sequence ID" value="NZ_QJRY01000001.1"/>
</dbReference>
<dbReference type="InterPro" id="IPR001254">
    <property type="entry name" value="Trypsin_dom"/>
</dbReference>
<evidence type="ECO:0000313" key="3">
    <source>
        <dbReference type="EMBL" id="PYB76940.1"/>
    </source>
</evidence>
<protein>
    <submittedName>
        <fullName evidence="3">Peptidase S1</fullName>
    </submittedName>
</protein>